<evidence type="ECO:0000313" key="2">
    <source>
        <dbReference type="EMBL" id="OAV95931.1"/>
    </source>
</evidence>
<sequence>MDSSETASAIENFRMPVYSHLNPTHPAALATVKITLIPSPQVSPGICSVCWKKNGYHHNIQPRASKQANQLRRPAIIPTRSSSSRPRRSCPSDFNPGCASAKALITNSHSTLSHNPRLSCLPSQLTLAAKRKVRIVKKSVAKAHIEKNVLHQRSDIPNFAYISEENDRLYDHPCLSAPPLSISNNSGQPSPQSPVHSAFPNCLTHLGHALVLIC</sequence>
<reference evidence="3 4" key="3">
    <citation type="journal article" date="2017" name="G3 (Bethesda)">
        <title>Comparative analysis highlights variable genome content of wheat rusts and divergence of the mating loci.</title>
        <authorList>
            <person name="Cuomo C.A."/>
            <person name="Bakkeren G."/>
            <person name="Khalil H.B."/>
            <person name="Panwar V."/>
            <person name="Joly D."/>
            <person name="Linning R."/>
            <person name="Sakthikumar S."/>
            <person name="Song X."/>
            <person name="Adiconis X."/>
            <person name="Fan L."/>
            <person name="Goldberg J.M."/>
            <person name="Levin J.Z."/>
            <person name="Young S."/>
            <person name="Zeng Q."/>
            <person name="Anikster Y."/>
            <person name="Bruce M."/>
            <person name="Wang M."/>
            <person name="Yin C."/>
            <person name="McCallum B."/>
            <person name="Szabo L.J."/>
            <person name="Hulbert S."/>
            <person name="Chen X."/>
            <person name="Fellers J.P."/>
        </authorList>
    </citation>
    <scope>NUCLEOTIDE SEQUENCE</scope>
    <source>
        <strain evidence="4">Isolate 1-1 / race 1 (BBBD)</strain>
        <strain evidence="3">isolate 1-1 / race 1 (BBBD)</strain>
    </source>
</reference>
<dbReference type="AlphaFoldDB" id="A0A0C4EVD3"/>
<gene>
    <name evidence="2" type="ORF">PTTG_04766</name>
</gene>
<protein>
    <submittedName>
        <fullName evidence="2 3">Uncharacterized protein</fullName>
    </submittedName>
</protein>
<reference evidence="3" key="4">
    <citation type="submission" date="2025-05" db="UniProtKB">
        <authorList>
            <consortium name="EnsemblFungi"/>
        </authorList>
    </citation>
    <scope>IDENTIFICATION</scope>
    <source>
        <strain evidence="3">isolate 1-1 / race 1 (BBBD)</strain>
    </source>
</reference>
<proteinExistence type="predicted"/>
<evidence type="ECO:0000256" key="1">
    <source>
        <dbReference type="SAM" id="MobiDB-lite"/>
    </source>
</evidence>
<feature type="region of interest" description="Disordered" evidence="1">
    <location>
        <begin position="63"/>
        <end position="92"/>
    </location>
</feature>
<feature type="compositionally biased region" description="Low complexity" evidence="1">
    <location>
        <begin position="72"/>
        <end position="92"/>
    </location>
</feature>
<reference evidence="2" key="2">
    <citation type="submission" date="2016-05" db="EMBL/GenBank/DDBJ databases">
        <title>Comparative analysis highlights variable genome content of wheat rusts and divergence of the mating loci.</title>
        <authorList>
            <person name="Cuomo C.A."/>
            <person name="Bakkeren G."/>
            <person name="Szabo L."/>
            <person name="Khalil H."/>
            <person name="Joly D."/>
            <person name="Goldberg J."/>
            <person name="Young S."/>
            <person name="Zeng Q."/>
            <person name="Fellers J."/>
        </authorList>
    </citation>
    <scope>NUCLEOTIDE SEQUENCE [LARGE SCALE GENOMIC DNA]</scope>
    <source>
        <strain evidence="2">1-1 BBBD Race 1</strain>
    </source>
</reference>
<accession>A0A0C4EVD3</accession>
<dbReference type="STRING" id="630390.A0A0C4EVD3"/>
<evidence type="ECO:0000313" key="4">
    <source>
        <dbReference type="Proteomes" id="UP000005240"/>
    </source>
</evidence>
<dbReference type="EMBL" id="ADAS02000024">
    <property type="protein sequence ID" value="OAV95931.1"/>
    <property type="molecule type" value="Genomic_DNA"/>
</dbReference>
<keyword evidence="4" id="KW-1185">Reference proteome</keyword>
<dbReference type="Proteomes" id="UP000005240">
    <property type="component" value="Unassembled WGS sequence"/>
</dbReference>
<name>A0A0C4EVD3_PUCT1</name>
<reference evidence="2" key="1">
    <citation type="submission" date="2009-11" db="EMBL/GenBank/DDBJ databases">
        <authorList>
            <consortium name="The Broad Institute Genome Sequencing Platform"/>
            <person name="Ward D."/>
            <person name="Feldgarden M."/>
            <person name="Earl A."/>
            <person name="Young S.K."/>
            <person name="Zeng Q."/>
            <person name="Koehrsen M."/>
            <person name="Alvarado L."/>
            <person name="Berlin A."/>
            <person name="Bochicchio J."/>
            <person name="Borenstein D."/>
            <person name="Chapman S.B."/>
            <person name="Chen Z."/>
            <person name="Engels R."/>
            <person name="Freedman E."/>
            <person name="Gellesch M."/>
            <person name="Goldberg J."/>
            <person name="Griggs A."/>
            <person name="Gujja S."/>
            <person name="Heilman E."/>
            <person name="Heiman D."/>
            <person name="Hepburn T."/>
            <person name="Howarth C."/>
            <person name="Jen D."/>
            <person name="Larson L."/>
            <person name="Lewis B."/>
            <person name="Mehta T."/>
            <person name="Park D."/>
            <person name="Pearson M."/>
            <person name="Roberts A."/>
            <person name="Saif S."/>
            <person name="Shea T."/>
            <person name="Shenoy N."/>
            <person name="Sisk P."/>
            <person name="Stolte C."/>
            <person name="Sykes S."/>
            <person name="Thomson T."/>
            <person name="Walk T."/>
            <person name="White J."/>
            <person name="Yandava C."/>
            <person name="Izard J."/>
            <person name="Baranova O.V."/>
            <person name="Blanton J.M."/>
            <person name="Tanner A.C."/>
            <person name="Dewhirst F.E."/>
            <person name="Haas B."/>
            <person name="Nusbaum C."/>
            <person name="Birren B."/>
        </authorList>
    </citation>
    <scope>NUCLEOTIDE SEQUENCE [LARGE SCALE GENOMIC DNA]</scope>
    <source>
        <strain evidence="2">1-1 BBBD Race 1</strain>
    </source>
</reference>
<dbReference type="VEuPathDB" id="FungiDB:PTTG_04766"/>
<organism evidence="2">
    <name type="scientific">Puccinia triticina (isolate 1-1 / race 1 (BBBD))</name>
    <name type="common">Brown leaf rust fungus</name>
    <dbReference type="NCBI Taxonomy" id="630390"/>
    <lineage>
        <taxon>Eukaryota</taxon>
        <taxon>Fungi</taxon>
        <taxon>Dikarya</taxon>
        <taxon>Basidiomycota</taxon>
        <taxon>Pucciniomycotina</taxon>
        <taxon>Pucciniomycetes</taxon>
        <taxon>Pucciniales</taxon>
        <taxon>Pucciniaceae</taxon>
        <taxon>Puccinia</taxon>
    </lineage>
</organism>
<evidence type="ECO:0000313" key="3">
    <source>
        <dbReference type="EnsemblFungi" id="PTTG_04766-t43_1-p1"/>
    </source>
</evidence>
<dbReference type="EnsemblFungi" id="PTTG_04766-t43_1">
    <property type="protein sequence ID" value="PTTG_04766-t43_1-p1"/>
    <property type="gene ID" value="PTTG_04766"/>
</dbReference>